<dbReference type="PANTHER" id="PTHR48075:SF5">
    <property type="entry name" value="3-HYDROXYBUTYRYL-COA DEHYDROGENASE"/>
    <property type="match status" value="1"/>
</dbReference>
<dbReference type="InterPro" id="IPR036291">
    <property type="entry name" value="NAD(P)-bd_dom_sf"/>
</dbReference>
<feature type="signal peptide" evidence="2">
    <location>
        <begin position="1"/>
        <end position="24"/>
    </location>
</feature>
<keyword evidence="1" id="KW-0560">Oxidoreductase</keyword>
<feature type="domain" description="3-hydroxyacyl-CoA dehydrogenase C-terminal" evidence="3">
    <location>
        <begin position="180"/>
        <end position="251"/>
    </location>
</feature>
<comment type="caution">
    <text evidence="5">The sequence shown here is derived from an EMBL/GenBank/DDBJ whole genome shotgun (WGS) entry which is preliminary data.</text>
</comment>
<dbReference type="Gene3D" id="3.40.50.720">
    <property type="entry name" value="NAD(P)-binding Rossmann-like Domain"/>
    <property type="match status" value="1"/>
</dbReference>
<dbReference type="Proteomes" id="UP001596060">
    <property type="component" value="Unassembled WGS sequence"/>
</dbReference>
<evidence type="ECO:0000313" key="6">
    <source>
        <dbReference type="Proteomes" id="UP001596060"/>
    </source>
</evidence>
<dbReference type="EMBL" id="JBHSLU010000092">
    <property type="protein sequence ID" value="MFC5508475.1"/>
    <property type="molecule type" value="Genomic_DNA"/>
</dbReference>
<protein>
    <submittedName>
        <fullName evidence="5">3-hydroxyacyl-CoA dehydrogenase NAD-binding domain-containing protein</fullName>
    </submittedName>
</protein>
<keyword evidence="2" id="KW-0732">Signal</keyword>
<name>A0ABW0P751_9HYPH</name>
<sequence length="305" mass="31864">MSQPVQHLAIVGAGMIGASWAALASAHGLAVSAYDPHEVARERFLGHVERARSQLTELGLTGNGAVSFSTDLAEALAGAGFVQENGPENEAVKRALLAQIDAALPPDAIIASSTSALVRSAIVADCARPERVVVAHPFNPPHLVPLVELVGADEGVVERAAAFYRGLGRRPVVLNREMPGHIANRLASALYREAVYLVEQGVASVADIDAALCNGPGLRWALMGPHMTYHLGGGEGGIAGYLAHLGPSQVRRWQSLGDPSLDAETQAKIVAGVAEEAQGRSIAELEARRDEGLLAVLKARTLVSA</sequence>
<keyword evidence="6" id="KW-1185">Reference proteome</keyword>
<evidence type="ECO:0000259" key="4">
    <source>
        <dbReference type="Pfam" id="PF02737"/>
    </source>
</evidence>
<evidence type="ECO:0000259" key="3">
    <source>
        <dbReference type="Pfam" id="PF00725"/>
    </source>
</evidence>
<dbReference type="Pfam" id="PF02737">
    <property type="entry name" value="3HCDH_N"/>
    <property type="match status" value="1"/>
</dbReference>
<gene>
    <name evidence="5" type="ORF">ACFPN9_24830</name>
</gene>
<dbReference type="InterPro" id="IPR013328">
    <property type="entry name" value="6PGD_dom2"/>
</dbReference>
<dbReference type="PANTHER" id="PTHR48075">
    <property type="entry name" value="3-HYDROXYACYL-COA DEHYDROGENASE FAMILY PROTEIN"/>
    <property type="match status" value="1"/>
</dbReference>
<evidence type="ECO:0000313" key="5">
    <source>
        <dbReference type="EMBL" id="MFC5508475.1"/>
    </source>
</evidence>
<dbReference type="InterPro" id="IPR006176">
    <property type="entry name" value="3-OHacyl-CoA_DH_NAD-bd"/>
</dbReference>
<organism evidence="5 6">
    <name type="scientific">Bosea massiliensis</name>
    <dbReference type="NCBI Taxonomy" id="151419"/>
    <lineage>
        <taxon>Bacteria</taxon>
        <taxon>Pseudomonadati</taxon>
        <taxon>Pseudomonadota</taxon>
        <taxon>Alphaproteobacteria</taxon>
        <taxon>Hyphomicrobiales</taxon>
        <taxon>Boseaceae</taxon>
        <taxon>Bosea</taxon>
    </lineage>
</organism>
<feature type="domain" description="3-hydroxyacyl-CoA dehydrogenase NAD binding" evidence="4">
    <location>
        <begin position="8"/>
        <end position="175"/>
    </location>
</feature>
<accession>A0ABW0P751</accession>
<dbReference type="RefSeq" id="WP_066724344.1">
    <property type="nucleotide sequence ID" value="NZ_JBHSLU010000092.1"/>
</dbReference>
<proteinExistence type="predicted"/>
<dbReference type="PIRSF" id="PIRSF000105">
    <property type="entry name" value="HCDH"/>
    <property type="match status" value="1"/>
</dbReference>
<evidence type="ECO:0000256" key="2">
    <source>
        <dbReference type="SAM" id="SignalP"/>
    </source>
</evidence>
<dbReference type="InterPro" id="IPR006108">
    <property type="entry name" value="3HC_DH_C"/>
</dbReference>
<feature type="chain" id="PRO_5047343176" evidence="2">
    <location>
        <begin position="25"/>
        <end position="305"/>
    </location>
</feature>
<dbReference type="InterPro" id="IPR022694">
    <property type="entry name" value="3-OHacyl-CoA_DH"/>
</dbReference>
<dbReference type="Pfam" id="PF00725">
    <property type="entry name" value="3HCDH"/>
    <property type="match status" value="1"/>
</dbReference>
<dbReference type="SUPFAM" id="SSF48179">
    <property type="entry name" value="6-phosphogluconate dehydrogenase C-terminal domain-like"/>
    <property type="match status" value="1"/>
</dbReference>
<dbReference type="Gene3D" id="1.10.1040.10">
    <property type="entry name" value="N-(1-d-carboxylethyl)-l-norvaline Dehydrogenase, domain 2"/>
    <property type="match status" value="1"/>
</dbReference>
<reference evidence="6" key="1">
    <citation type="journal article" date="2019" name="Int. J. Syst. Evol. Microbiol.">
        <title>The Global Catalogue of Microorganisms (GCM) 10K type strain sequencing project: providing services to taxonomists for standard genome sequencing and annotation.</title>
        <authorList>
            <consortium name="The Broad Institute Genomics Platform"/>
            <consortium name="The Broad Institute Genome Sequencing Center for Infectious Disease"/>
            <person name="Wu L."/>
            <person name="Ma J."/>
        </authorList>
    </citation>
    <scope>NUCLEOTIDE SEQUENCE [LARGE SCALE GENOMIC DNA]</scope>
    <source>
        <strain evidence="6">CCUG 43117</strain>
    </source>
</reference>
<evidence type="ECO:0000256" key="1">
    <source>
        <dbReference type="ARBA" id="ARBA00023002"/>
    </source>
</evidence>
<dbReference type="SUPFAM" id="SSF51735">
    <property type="entry name" value="NAD(P)-binding Rossmann-fold domains"/>
    <property type="match status" value="1"/>
</dbReference>
<dbReference type="InterPro" id="IPR008927">
    <property type="entry name" value="6-PGluconate_DH-like_C_sf"/>
</dbReference>